<keyword evidence="1 3" id="KW-0853">WD repeat</keyword>
<name>M5C1T7_THACB</name>
<comment type="caution">
    <text evidence="4">The sequence shown here is derived from an EMBL/GenBank/DDBJ whole genome shotgun (WGS) entry which is preliminary data.</text>
</comment>
<evidence type="ECO:0000313" key="5">
    <source>
        <dbReference type="Proteomes" id="UP000012065"/>
    </source>
</evidence>
<gene>
    <name evidence="4" type="ORF">BN14_07476</name>
</gene>
<dbReference type="AlphaFoldDB" id="M5C1T7"/>
<dbReference type="PANTHER" id="PTHR44019">
    <property type="entry name" value="WD REPEAT-CONTAINING PROTEIN 55"/>
    <property type="match status" value="1"/>
</dbReference>
<dbReference type="InterPro" id="IPR050505">
    <property type="entry name" value="WDR55/POC1"/>
</dbReference>
<dbReference type="InterPro" id="IPR036322">
    <property type="entry name" value="WD40_repeat_dom_sf"/>
</dbReference>
<dbReference type="Pfam" id="PF00400">
    <property type="entry name" value="WD40"/>
    <property type="match status" value="11"/>
</dbReference>
<dbReference type="PANTHER" id="PTHR44019:SF8">
    <property type="entry name" value="POC1 CENTRIOLAR PROTEIN HOMOLOG"/>
    <property type="match status" value="1"/>
</dbReference>
<dbReference type="PRINTS" id="PR00320">
    <property type="entry name" value="GPROTEINBRPT"/>
</dbReference>
<dbReference type="PROSITE" id="PS00678">
    <property type="entry name" value="WD_REPEATS_1"/>
    <property type="match status" value="6"/>
</dbReference>
<dbReference type="CDD" id="cd00200">
    <property type="entry name" value="WD40"/>
    <property type="match status" value="2"/>
</dbReference>
<proteinExistence type="predicted"/>
<feature type="repeat" description="WD" evidence="3">
    <location>
        <begin position="700"/>
        <end position="741"/>
    </location>
</feature>
<feature type="repeat" description="WD" evidence="3">
    <location>
        <begin position="440"/>
        <end position="481"/>
    </location>
</feature>
<organism evidence="4 5">
    <name type="scientific">Thanatephorus cucumeris (strain AG1-IB / isolate 7/3/14)</name>
    <name type="common">Lettuce bottom rot fungus</name>
    <name type="synonym">Rhizoctonia solani</name>
    <dbReference type="NCBI Taxonomy" id="1108050"/>
    <lineage>
        <taxon>Eukaryota</taxon>
        <taxon>Fungi</taxon>
        <taxon>Dikarya</taxon>
        <taxon>Basidiomycota</taxon>
        <taxon>Agaricomycotina</taxon>
        <taxon>Agaricomycetes</taxon>
        <taxon>Cantharellales</taxon>
        <taxon>Ceratobasidiaceae</taxon>
        <taxon>Rhizoctonia</taxon>
        <taxon>Rhizoctonia solani AG-1</taxon>
    </lineage>
</organism>
<keyword evidence="2" id="KW-0677">Repeat</keyword>
<feature type="repeat" description="WD" evidence="3">
    <location>
        <begin position="526"/>
        <end position="567"/>
    </location>
</feature>
<feature type="repeat" description="WD" evidence="3">
    <location>
        <begin position="830"/>
        <end position="871"/>
    </location>
</feature>
<feature type="repeat" description="WD" evidence="3">
    <location>
        <begin position="355"/>
        <end position="396"/>
    </location>
</feature>
<dbReference type="PROSITE" id="PS50294">
    <property type="entry name" value="WD_REPEATS_REGION"/>
    <property type="match status" value="9"/>
</dbReference>
<feature type="repeat" description="WD" evidence="3">
    <location>
        <begin position="483"/>
        <end position="524"/>
    </location>
</feature>
<dbReference type="InterPro" id="IPR019775">
    <property type="entry name" value="WD40_repeat_CS"/>
</dbReference>
<evidence type="ECO:0000256" key="3">
    <source>
        <dbReference type="PROSITE-ProRule" id="PRU00221"/>
    </source>
</evidence>
<dbReference type="HOGENOM" id="CLU_000288_6_3_1"/>
<dbReference type="Proteomes" id="UP000012065">
    <property type="component" value="Unassembled WGS sequence"/>
</dbReference>
<dbReference type="SUPFAM" id="SSF50978">
    <property type="entry name" value="WD40 repeat-like"/>
    <property type="match status" value="1"/>
</dbReference>
<accession>M5C1T7</accession>
<feature type="repeat" description="WD" evidence="3">
    <location>
        <begin position="873"/>
        <end position="908"/>
    </location>
</feature>
<sequence length="1001" mass="109463">MPLDEVVGMITSPASTHKGKNVIDELYMTVLYAAFVKSEWDDTNKQRMKDVLETVICAIEPLTLNALAKLLGLESGDQVNQLLLPLRSVLNVTKKAGVVSTLHASFPDFMLSSDRSSSYHCHHGIRHMKITHACLHVIDTNKPKVNVCGLASSYNLDSDVKDLDKLANETIPQAVIYACRHWSDHLKLSEYNPELLSIVGNFFSSRLLLWMEVMNLTKHIARATSIIQQAEKWCTEHKAPEDLIALAHDASQFVSFFASNPVSKSTPHIYVSMLSFWPQSRPISAAYMPRTSGLVRPTGTAIDRRQLALVTTWKISTGYVESMGLTADGSRLVAPRKNGIEVYDTTIGESMLSLTDERAKSVKHLAVSPDGTTVVFSGEDPFVYAWDMRNGGTVRRLLISRTNVLSIAFSCDGVRIACSLEYEDVYLCGLQQEAGSFVRLTGHNHSVRSVVFSPDGLHLASGSYNKTIRVWNIRTGQPVGKPFEGHTNGVLLVSYSDDGSRLASASHDNTIRVWDPQTGQTVLGPLTGHSSRVFSVSFSPGGAFIASGSSDHTIRVYDAHTGHTVLGPLYGHTNHVNRVMYSPDGTRLYSCSNDGTVRTWNVQDRGTSDALSTASDISTAIWSVRYSHSGYHVVSGSRDGTVHVWDVGTGKLVHGPLHGHEEGVASVDYSPDDQYIASGSGDSTLRLWDASTGNDIHGPMRGHSQQVNCVRFSANGSALVSGSSDGTLRMWDVRTGQQTKQLLKDDSQIVSVGMSSDGRRVVCGSQDGWIRVVDAHTGDALVAPIEAYTDWANSVEMWADDMRFVSGSWDKLVRIYEQTGTQAAVCGDDDWSHSDIVHSVCVSPNGLYVASGDSDGNVCVWDGQNGKRILGPMRGHTNAVFGVQFSPDGSHVVSCSHDGTIRFWDVSSIGAGVQEKGMTRAATAEEAKANSNASAAIDVKSIGEDGWMVDFHGRRLLWVPSDLRAYLEHPPTSLSIGDRTYFHLETEGWKVRNKWMDCYRT</sequence>
<feature type="repeat" description="WD" evidence="3">
    <location>
        <begin position="614"/>
        <end position="655"/>
    </location>
</feature>
<dbReference type="SMART" id="SM00320">
    <property type="entry name" value="WD40"/>
    <property type="match status" value="12"/>
</dbReference>
<dbReference type="InterPro" id="IPR001680">
    <property type="entry name" value="WD40_rpt"/>
</dbReference>
<evidence type="ECO:0000256" key="2">
    <source>
        <dbReference type="ARBA" id="ARBA00022737"/>
    </source>
</evidence>
<feature type="repeat" description="WD" evidence="3">
    <location>
        <begin position="657"/>
        <end position="698"/>
    </location>
</feature>
<evidence type="ECO:0000256" key="1">
    <source>
        <dbReference type="ARBA" id="ARBA00022574"/>
    </source>
</evidence>
<feature type="repeat" description="WD" evidence="3">
    <location>
        <begin position="569"/>
        <end position="610"/>
    </location>
</feature>
<dbReference type="PROSITE" id="PS50082">
    <property type="entry name" value="WD_REPEATS_2"/>
    <property type="match status" value="10"/>
</dbReference>
<dbReference type="InterPro" id="IPR020472">
    <property type="entry name" value="WD40_PAC1"/>
</dbReference>
<protein>
    <submittedName>
        <fullName evidence="4">Uncharacterized protein</fullName>
    </submittedName>
</protein>
<evidence type="ECO:0000313" key="4">
    <source>
        <dbReference type="EMBL" id="CCO33401.1"/>
    </source>
</evidence>
<dbReference type="InterPro" id="IPR011047">
    <property type="entry name" value="Quinoprotein_ADH-like_sf"/>
</dbReference>
<dbReference type="EMBL" id="CAOJ01011441">
    <property type="protein sequence ID" value="CCO33401.1"/>
    <property type="molecule type" value="Genomic_DNA"/>
</dbReference>
<dbReference type="InterPro" id="IPR015943">
    <property type="entry name" value="WD40/YVTN_repeat-like_dom_sf"/>
</dbReference>
<reference evidence="4 5" key="1">
    <citation type="journal article" date="2013" name="J. Biotechnol.">
        <title>Establishment and interpretation of the genome sequence of the phytopathogenic fungus Rhizoctonia solani AG1-IB isolate 7/3/14.</title>
        <authorList>
            <person name="Wibberg D.W."/>
            <person name="Jelonek L.J."/>
            <person name="Rupp O.R."/>
            <person name="Hennig M.H."/>
            <person name="Eikmeyer F.E."/>
            <person name="Goesmann A.G."/>
            <person name="Hartmann A.H."/>
            <person name="Borriss R.B."/>
            <person name="Grosch R.G."/>
            <person name="Puehler A.P."/>
            <person name="Schlueter A.S."/>
        </authorList>
    </citation>
    <scope>NUCLEOTIDE SEQUENCE [LARGE SCALE GENOMIC DNA]</scope>
    <source>
        <strain evidence="5">AG1-IB / isolate 7/3/14</strain>
    </source>
</reference>
<dbReference type="Gene3D" id="2.130.10.10">
    <property type="entry name" value="YVTN repeat-like/Quinoprotein amine dehydrogenase"/>
    <property type="match status" value="5"/>
</dbReference>
<dbReference type="SUPFAM" id="SSF50998">
    <property type="entry name" value="Quinoprotein alcohol dehydrogenase-like"/>
    <property type="match status" value="1"/>
</dbReference>